<feature type="compositionally biased region" description="Basic and acidic residues" evidence="1">
    <location>
        <begin position="15"/>
        <end position="25"/>
    </location>
</feature>
<evidence type="ECO:0000256" key="1">
    <source>
        <dbReference type="SAM" id="MobiDB-lite"/>
    </source>
</evidence>
<evidence type="ECO:0000313" key="2">
    <source>
        <dbReference type="EMBL" id="MPC88128.1"/>
    </source>
</evidence>
<name>A0A5B7J5B0_PORTR</name>
<dbReference type="AlphaFoldDB" id="A0A5B7J5B0"/>
<keyword evidence="3" id="KW-1185">Reference proteome</keyword>
<organism evidence="2 3">
    <name type="scientific">Portunus trituberculatus</name>
    <name type="common">Swimming crab</name>
    <name type="synonym">Neptunus trituberculatus</name>
    <dbReference type="NCBI Taxonomy" id="210409"/>
    <lineage>
        <taxon>Eukaryota</taxon>
        <taxon>Metazoa</taxon>
        <taxon>Ecdysozoa</taxon>
        <taxon>Arthropoda</taxon>
        <taxon>Crustacea</taxon>
        <taxon>Multicrustacea</taxon>
        <taxon>Malacostraca</taxon>
        <taxon>Eumalacostraca</taxon>
        <taxon>Eucarida</taxon>
        <taxon>Decapoda</taxon>
        <taxon>Pleocyemata</taxon>
        <taxon>Brachyura</taxon>
        <taxon>Eubrachyura</taxon>
        <taxon>Portunoidea</taxon>
        <taxon>Portunidae</taxon>
        <taxon>Portuninae</taxon>
        <taxon>Portunus</taxon>
    </lineage>
</organism>
<accession>A0A5B7J5B0</accession>
<gene>
    <name evidence="2" type="ORF">E2C01_083021</name>
</gene>
<evidence type="ECO:0000313" key="3">
    <source>
        <dbReference type="Proteomes" id="UP000324222"/>
    </source>
</evidence>
<reference evidence="2 3" key="1">
    <citation type="submission" date="2019-05" db="EMBL/GenBank/DDBJ databases">
        <title>Another draft genome of Portunus trituberculatus and its Hox gene families provides insights of decapod evolution.</title>
        <authorList>
            <person name="Jeong J.-H."/>
            <person name="Song I."/>
            <person name="Kim S."/>
            <person name="Choi T."/>
            <person name="Kim D."/>
            <person name="Ryu S."/>
            <person name="Kim W."/>
        </authorList>
    </citation>
    <scope>NUCLEOTIDE SEQUENCE [LARGE SCALE GENOMIC DNA]</scope>
    <source>
        <tissue evidence="2">Muscle</tissue>
    </source>
</reference>
<dbReference type="EMBL" id="VSRR010076756">
    <property type="protein sequence ID" value="MPC88128.1"/>
    <property type="molecule type" value="Genomic_DNA"/>
</dbReference>
<feature type="region of interest" description="Disordered" evidence="1">
    <location>
        <begin position="1"/>
        <end position="71"/>
    </location>
</feature>
<dbReference type="Proteomes" id="UP000324222">
    <property type="component" value="Unassembled WGS sequence"/>
</dbReference>
<protein>
    <submittedName>
        <fullName evidence="2">Uncharacterized protein</fullName>
    </submittedName>
</protein>
<proteinExistence type="predicted"/>
<comment type="caution">
    <text evidence="2">The sequence shown here is derived from an EMBL/GenBank/DDBJ whole genome shotgun (WGS) entry which is preliminary data.</text>
</comment>
<feature type="compositionally biased region" description="Polar residues" evidence="1">
    <location>
        <begin position="26"/>
        <end position="38"/>
    </location>
</feature>
<sequence>MRREPNQQPGIGEKMISRQRNDRSPNETNHTTNHTSIQDPDLDQYLSLNSLPQHRLADLGHPSSLADAPKM</sequence>